<feature type="compositionally biased region" description="Low complexity" evidence="5">
    <location>
        <begin position="1359"/>
        <end position="1371"/>
    </location>
</feature>
<feature type="compositionally biased region" description="Basic and acidic residues" evidence="5">
    <location>
        <begin position="837"/>
        <end position="847"/>
    </location>
</feature>
<feature type="region of interest" description="Disordered" evidence="5">
    <location>
        <begin position="167"/>
        <end position="246"/>
    </location>
</feature>
<accession>A0ABQ8UNZ3</accession>
<dbReference type="PANTHER" id="PTHR31817:SF0">
    <property type="entry name" value="CHROMOSOME UNDETERMINED SCAFFOLD_67, WHOLE GENOME SHOTGUN SEQUENCE"/>
    <property type="match status" value="1"/>
</dbReference>
<dbReference type="Pfam" id="PF08014">
    <property type="entry name" value="MATCAP"/>
    <property type="match status" value="1"/>
</dbReference>
<feature type="compositionally biased region" description="Low complexity" evidence="5">
    <location>
        <begin position="1161"/>
        <end position="1184"/>
    </location>
</feature>
<evidence type="ECO:0000256" key="5">
    <source>
        <dbReference type="SAM" id="MobiDB-lite"/>
    </source>
</evidence>
<comment type="caution">
    <text evidence="6">The sequence shown here is derived from an EMBL/GenBank/DDBJ whole genome shotgun (WGS) entry which is preliminary data.</text>
</comment>
<proteinExistence type="predicted"/>
<feature type="compositionally biased region" description="Basic residues" evidence="5">
    <location>
        <begin position="220"/>
        <end position="235"/>
    </location>
</feature>
<keyword evidence="4" id="KW-0482">Metalloprotease</keyword>
<feature type="region of interest" description="Disordered" evidence="5">
    <location>
        <begin position="1109"/>
        <end position="1184"/>
    </location>
</feature>
<feature type="compositionally biased region" description="Low complexity" evidence="5">
    <location>
        <begin position="1037"/>
        <end position="1055"/>
    </location>
</feature>
<feature type="compositionally biased region" description="Low complexity" evidence="5">
    <location>
        <begin position="884"/>
        <end position="902"/>
    </location>
</feature>
<keyword evidence="2" id="KW-0645">Protease</keyword>
<protein>
    <submittedName>
        <fullName evidence="6">Uncharacterized protein</fullName>
    </submittedName>
</protein>
<evidence type="ECO:0000313" key="6">
    <source>
        <dbReference type="EMBL" id="KAJ4460899.1"/>
    </source>
</evidence>
<feature type="compositionally biased region" description="Basic and acidic residues" evidence="5">
    <location>
        <begin position="167"/>
        <end position="187"/>
    </location>
</feature>
<feature type="compositionally biased region" description="Low complexity" evidence="5">
    <location>
        <begin position="1508"/>
        <end position="1536"/>
    </location>
</feature>
<feature type="compositionally biased region" description="Low complexity" evidence="5">
    <location>
        <begin position="1543"/>
        <end position="1557"/>
    </location>
</feature>
<dbReference type="PANTHER" id="PTHR31817">
    <property type="match status" value="1"/>
</dbReference>
<feature type="compositionally biased region" description="Low complexity" evidence="5">
    <location>
        <begin position="1484"/>
        <end position="1498"/>
    </location>
</feature>
<evidence type="ECO:0000256" key="4">
    <source>
        <dbReference type="ARBA" id="ARBA00023049"/>
    </source>
</evidence>
<feature type="region of interest" description="Disordered" evidence="5">
    <location>
        <begin position="1576"/>
        <end position="1595"/>
    </location>
</feature>
<feature type="compositionally biased region" description="Acidic residues" evidence="5">
    <location>
        <begin position="848"/>
        <end position="858"/>
    </location>
</feature>
<dbReference type="InterPro" id="IPR012548">
    <property type="entry name" value="MATCAP"/>
</dbReference>
<evidence type="ECO:0000256" key="3">
    <source>
        <dbReference type="ARBA" id="ARBA00022801"/>
    </source>
</evidence>
<dbReference type="SMART" id="SM01154">
    <property type="entry name" value="DUF1704"/>
    <property type="match status" value="1"/>
</dbReference>
<organism evidence="6 7">
    <name type="scientific">Paratrimastix pyriformis</name>
    <dbReference type="NCBI Taxonomy" id="342808"/>
    <lineage>
        <taxon>Eukaryota</taxon>
        <taxon>Metamonada</taxon>
        <taxon>Preaxostyla</taxon>
        <taxon>Paratrimastigidae</taxon>
        <taxon>Paratrimastix</taxon>
    </lineage>
</organism>
<dbReference type="Proteomes" id="UP001141327">
    <property type="component" value="Unassembled WGS sequence"/>
</dbReference>
<feature type="region of interest" description="Disordered" evidence="5">
    <location>
        <begin position="991"/>
        <end position="1055"/>
    </location>
</feature>
<feature type="compositionally biased region" description="Pro residues" evidence="5">
    <location>
        <begin position="792"/>
        <end position="804"/>
    </location>
</feature>
<feature type="compositionally biased region" description="Pro residues" evidence="5">
    <location>
        <begin position="697"/>
        <end position="714"/>
    </location>
</feature>
<name>A0ABQ8UNZ3_9EUKA</name>
<feature type="compositionally biased region" description="Basic residues" evidence="5">
    <location>
        <begin position="194"/>
        <end position="203"/>
    </location>
</feature>
<feature type="compositionally biased region" description="Pro residues" evidence="5">
    <location>
        <begin position="903"/>
        <end position="916"/>
    </location>
</feature>
<comment type="cofactor">
    <cofactor evidence="1">
        <name>Zn(2+)</name>
        <dbReference type="ChEBI" id="CHEBI:29105"/>
    </cofactor>
</comment>
<reference evidence="6" key="1">
    <citation type="journal article" date="2022" name="bioRxiv">
        <title>Genomics of Preaxostyla Flagellates Illuminates Evolutionary Transitions and the Path Towards Mitochondrial Loss.</title>
        <authorList>
            <person name="Novak L.V.F."/>
            <person name="Treitli S.C."/>
            <person name="Pyrih J."/>
            <person name="Halakuc P."/>
            <person name="Pipaliya S.V."/>
            <person name="Vacek V."/>
            <person name="Brzon O."/>
            <person name="Soukal P."/>
            <person name="Eme L."/>
            <person name="Dacks J.B."/>
            <person name="Karnkowska A."/>
            <person name="Elias M."/>
            <person name="Hampl V."/>
        </authorList>
    </citation>
    <scope>NUCLEOTIDE SEQUENCE</scope>
    <source>
        <strain evidence="6">RCP-MX</strain>
    </source>
</reference>
<evidence type="ECO:0000256" key="1">
    <source>
        <dbReference type="ARBA" id="ARBA00001947"/>
    </source>
</evidence>
<evidence type="ECO:0000256" key="2">
    <source>
        <dbReference type="ARBA" id="ARBA00022670"/>
    </source>
</evidence>
<feature type="region of interest" description="Disordered" evidence="5">
    <location>
        <begin position="1606"/>
        <end position="1626"/>
    </location>
</feature>
<feature type="region of interest" description="Disordered" evidence="5">
    <location>
        <begin position="884"/>
        <end position="935"/>
    </location>
</feature>
<feature type="compositionally biased region" description="Pro residues" evidence="5">
    <location>
        <begin position="1111"/>
        <end position="1121"/>
    </location>
</feature>
<feature type="compositionally biased region" description="Acidic residues" evidence="5">
    <location>
        <begin position="766"/>
        <end position="787"/>
    </location>
</feature>
<feature type="compositionally biased region" description="Pro residues" evidence="5">
    <location>
        <begin position="649"/>
        <end position="659"/>
    </location>
</feature>
<feature type="region of interest" description="Disordered" evidence="5">
    <location>
        <begin position="1233"/>
        <end position="1258"/>
    </location>
</feature>
<feature type="compositionally biased region" description="Acidic residues" evidence="5">
    <location>
        <begin position="1014"/>
        <end position="1036"/>
    </location>
</feature>
<keyword evidence="7" id="KW-1185">Reference proteome</keyword>
<sequence>MDAPCVIQGEYQFDQQPARESGVVLLIKSITHVFCLPSLGGLPLFCDSLGNFFGHLALWQKDNILDISGLLFVANCTGSLLLFPNATGLFDSDPAVCTLSSECLLRAFQPATALARPGSWILESGSERFVIDGVACSSFYLDVCFSVADSVETRLCRVPKDTARTARADRLDSMKKKKNPPDEKPDESQASPEKKKKKGHHQKHPSETIPSPSKQSSDRPRRKSKKGDKKTKKTKEKATPSCGALQDVNPSNKAECKEAFFANPLISPIFQYPKGVSPSTERFSVPHTAYMDEALHILHDVLSKYGTESNYLAQVGGRLMDQTETSAFIQQWLAENQLSDQVQHVFIENGVAPTSIKGSVMFISVPIQYRINRILGVCQHEIGTHFLRRVNDSKQPWNKHRKRYGLKNPLVTEEGLACLNTHIGGADQHLYQAALHYYSAIMASRLSFAELFAQLEPFIDDKERRWRECLRVKRGLVDTSLPAAFCKDQVYFIGAIQLLRVRRFFNFASLYAGRLDLSDAPRMASLSAPGAVRLPAFIADQTLYRERLEAMAQVNNLLETDPEPLPGLLPITLPSIGLTGGPSPPSSPILEPTPDPSPAPRRAQSPEVRRKGRRRVPEPLRRTSPGRAVLRWTSSEPPSPRAAAAAEGNPPPAALPPWAAPTAARSGHPAGTRPPLFIRSMLPPEPLVPVAVAPAAAGPPPILASPPLAQPPTPGQGSSSLPPLFPQQGEPAPPPGCRPLASPQPPAAPPALPALAGRPFPAPVQEFDEDEEAEESDNDLDEDDLDSLEGSPSPPLPTGPPPPAGGVLAPLQLPPWPRLSADGAGAASPLSTRPPALKREPPERFETEGDEDGSDFFEDVLKEGGPLPALAAVGAALWRAPGCGSPDLLATSSASSSDSDASPAPPPPAASCPLPPVARGCSPVIQPSPLAHPSPLAGAVAFAVGTPSLPPPPSGPLQLGGQQLIIRPMPRAPSPTSKLIRPVPALALIPGGARGSIRRSSSHSQTTPPPAGPEELELDEEENEEEDEELETDLGPEDSIPSVPAAPPAGASAALATSATPRFLAPPISRLRPGTLLLPVAPSDDPAMWMPLEGDGLPPLRRPLAAEFVPASPPSATPQPPLLLHGGHTSRASPLPPSPSSAASAGSCPPPWHSGSPSARSSTGGPSLSPLSLTQTTLSAPVPAPVSPGGSVCFTGLPPGGTEHFLGQEALPHHADSPTFGGLLRSSVARMSHGKQPLPSDMRASCPQQPQPLLPGSPSAATAAAAAALLAQLPCSPTGSAGGGWWGGVECVRELDEPPEQLQAMAVGRPRVAPPAVVASAPTRNLAAHRHRPPPLRAPLPTWGPAASPGTHGHSPTRGVPAPEAGPTPGGTTPPPARPRSTVAAPIHPAQPLPPPLASRRHSDGDEGPLAGWSMAGGPSPPHTVRRPSHPGGPPARNSNLPAEGPTTGMAATPEDPEQQTPPSSRRPLGLIGPAGLRHRHRTSLSPSSRSPEAPSPTGATPDPPLPALLRSGSPPSRSARSSSPPQPPGGQTRPSALPPLSPSCVSPSAAAGSPAPGCGGGLWASVMHRLGESADPTVASLFPPPLPPLPRSTLGRSTLGAAAVPHMVDEPAPAARLAAPGGARR</sequence>
<feature type="compositionally biased region" description="Low complexity" evidence="5">
    <location>
        <begin position="1379"/>
        <end position="1388"/>
    </location>
</feature>
<feature type="compositionally biased region" description="Pro residues" evidence="5">
    <location>
        <begin position="582"/>
        <end position="599"/>
    </location>
</feature>
<dbReference type="EMBL" id="JAPMOS010000010">
    <property type="protein sequence ID" value="KAJ4460899.1"/>
    <property type="molecule type" value="Genomic_DNA"/>
</dbReference>
<feature type="region of interest" description="Disordered" evidence="5">
    <location>
        <begin position="569"/>
        <end position="861"/>
    </location>
</feature>
<feature type="compositionally biased region" description="Low complexity" evidence="5">
    <location>
        <begin position="1612"/>
        <end position="1626"/>
    </location>
</feature>
<feature type="compositionally biased region" description="Pro residues" evidence="5">
    <location>
        <begin position="731"/>
        <end position="752"/>
    </location>
</feature>
<gene>
    <name evidence="6" type="ORF">PAPYR_2740</name>
</gene>
<evidence type="ECO:0000313" key="7">
    <source>
        <dbReference type="Proteomes" id="UP001141327"/>
    </source>
</evidence>
<feature type="region of interest" description="Disordered" evidence="5">
    <location>
        <begin position="1324"/>
        <end position="1564"/>
    </location>
</feature>
<keyword evidence="3" id="KW-0378">Hydrolase</keyword>